<dbReference type="RefSeq" id="XP_069203186.1">
    <property type="nucleotide sequence ID" value="XM_069345358.1"/>
</dbReference>
<reference evidence="7 8" key="1">
    <citation type="submission" date="2024-07" db="EMBL/GenBank/DDBJ databases">
        <title>Draft sequence of the Neodothiora populina.</title>
        <authorList>
            <person name="Drown D.D."/>
            <person name="Schuette U.S."/>
            <person name="Buechlein A.B."/>
            <person name="Rusch D.R."/>
            <person name="Winton L.W."/>
            <person name="Adams G.A."/>
        </authorList>
    </citation>
    <scope>NUCLEOTIDE SEQUENCE [LARGE SCALE GENOMIC DNA]</scope>
    <source>
        <strain evidence="7 8">CPC 39397</strain>
    </source>
</reference>
<evidence type="ECO:0008006" key="9">
    <source>
        <dbReference type="Google" id="ProtNLM"/>
    </source>
</evidence>
<keyword evidence="4" id="KW-1133">Transmembrane helix</keyword>
<evidence type="ECO:0000256" key="6">
    <source>
        <dbReference type="SAM" id="SignalP"/>
    </source>
</evidence>
<feature type="signal peptide" evidence="6">
    <location>
        <begin position="1"/>
        <end position="22"/>
    </location>
</feature>
<dbReference type="PANTHER" id="PTHR28144:SF1">
    <property type="entry name" value="ER MEMBRANE PROTEIN COMPLEX SUBUNIT 5"/>
    <property type="match status" value="1"/>
</dbReference>
<accession>A0ABR3PLA0</accession>
<keyword evidence="8" id="KW-1185">Reference proteome</keyword>
<keyword evidence="3" id="KW-0812">Transmembrane</keyword>
<evidence type="ECO:0000313" key="8">
    <source>
        <dbReference type="Proteomes" id="UP001562354"/>
    </source>
</evidence>
<proteinExistence type="inferred from homology"/>
<gene>
    <name evidence="7" type="ORF">AAFC00_005557</name>
</gene>
<evidence type="ECO:0000256" key="2">
    <source>
        <dbReference type="ARBA" id="ARBA00006109"/>
    </source>
</evidence>
<organism evidence="7 8">
    <name type="scientific">Neodothiora populina</name>
    <dbReference type="NCBI Taxonomy" id="2781224"/>
    <lineage>
        <taxon>Eukaryota</taxon>
        <taxon>Fungi</taxon>
        <taxon>Dikarya</taxon>
        <taxon>Ascomycota</taxon>
        <taxon>Pezizomycotina</taxon>
        <taxon>Dothideomycetes</taxon>
        <taxon>Dothideomycetidae</taxon>
        <taxon>Dothideales</taxon>
        <taxon>Dothioraceae</taxon>
        <taxon>Neodothiora</taxon>
    </lineage>
</organism>
<dbReference type="EMBL" id="JBFMKM010000004">
    <property type="protein sequence ID" value="KAL1306914.1"/>
    <property type="molecule type" value="Genomic_DNA"/>
</dbReference>
<comment type="similarity">
    <text evidence="2">Belongs to the membrane magnesium transporter (TC 1.A.67) family.</text>
</comment>
<dbReference type="Pfam" id="PF10270">
    <property type="entry name" value="MMgT"/>
    <property type="match status" value="1"/>
</dbReference>
<comment type="subcellular location">
    <subcellularLocation>
        <location evidence="1">Endomembrane system</location>
        <topology evidence="1">Multi-pass membrane protein</topology>
    </subcellularLocation>
</comment>
<dbReference type="InterPro" id="IPR018937">
    <property type="entry name" value="MMgT"/>
</dbReference>
<dbReference type="InterPro" id="IPR053279">
    <property type="entry name" value="EMC_subunit"/>
</dbReference>
<dbReference type="GeneID" id="95979256"/>
<dbReference type="Proteomes" id="UP001562354">
    <property type="component" value="Unassembled WGS sequence"/>
</dbReference>
<evidence type="ECO:0000313" key="7">
    <source>
        <dbReference type="EMBL" id="KAL1306914.1"/>
    </source>
</evidence>
<feature type="chain" id="PRO_5046695737" description="Magnesium transporter" evidence="6">
    <location>
        <begin position="23"/>
        <end position="154"/>
    </location>
</feature>
<keyword evidence="6" id="KW-0732">Signal</keyword>
<evidence type="ECO:0000256" key="1">
    <source>
        <dbReference type="ARBA" id="ARBA00004127"/>
    </source>
</evidence>
<evidence type="ECO:0000256" key="5">
    <source>
        <dbReference type="ARBA" id="ARBA00023136"/>
    </source>
</evidence>
<evidence type="ECO:0000256" key="4">
    <source>
        <dbReference type="ARBA" id="ARBA00022989"/>
    </source>
</evidence>
<name>A0ABR3PLA0_9PEZI</name>
<sequence>MGFLANALNVAGVVLLTHAVYSAHEHSLLSTALPSASAAPTLSSTPSSTSTAFSYILPTLDLPLDVTLETLVSVLLICVGIVLGSPELKPIQWRVWAGKLEREKSKQNKDELGPRGNPYAALEQRAGFLDIRRARGDFAAWVKEGAKVEEKFIN</sequence>
<dbReference type="PANTHER" id="PTHR28144">
    <property type="entry name" value="ER MEMBRANE PROTEIN COMPLEX SUBUNIT 5"/>
    <property type="match status" value="1"/>
</dbReference>
<protein>
    <recommendedName>
        <fullName evidence="9">Magnesium transporter</fullName>
    </recommendedName>
</protein>
<comment type="caution">
    <text evidence="7">The sequence shown here is derived from an EMBL/GenBank/DDBJ whole genome shotgun (WGS) entry which is preliminary data.</text>
</comment>
<keyword evidence="5" id="KW-0472">Membrane</keyword>
<evidence type="ECO:0000256" key="3">
    <source>
        <dbReference type="ARBA" id="ARBA00022692"/>
    </source>
</evidence>